<dbReference type="PIRSF" id="PIRSF000164">
    <property type="entry name" value="DHO_oxidase"/>
    <property type="match status" value="1"/>
</dbReference>
<keyword evidence="9" id="KW-1185">Reference proteome</keyword>
<keyword evidence="6" id="KW-0560">Oxidoreductase</keyword>
<accession>A0AA46AH86</accession>
<dbReference type="InterPro" id="IPR013785">
    <property type="entry name" value="Aldolase_TIM"/>
</dbReference>
<dbReference type="PANTHER" id="PTHR48109:SF3">
    <property type="entry name" value="SLL0744 PROTEIN"/>
    <property type="match status" value="1"/>
</dbReference>
<dbReference type="Gene3D" id="3.20.20.70">
    <property type="entry name" value="Aldolase class I"/>
    <property type="match status" value="1"/>
</dbReference>
<evidence type="ECO:0000313" key="8">
    <source>
        <dbReference type="EMBL" id="SMP37920.1"/>
    </source>
</evidence>
<dbReference type="NCBIfam" id="NF005741">
    <property type="entry name" value="PRK07565.1"/>
    <property type="match status" value="1"/>
</dbReference>
<keyword evidence="3" id="KW-0285">Flavoprotein</keyword>
<dbReference type="Proteomes" id="UP001158066">
    <property type="component" value="Unassembled WGS sequence"/>
</dbReference>
<evidence type="ECO:0000256" key="2">
    <source>
        <dbReference type="ARBA" id="ARBA00004725"/>
    </source>
</evidence>
<evidence type="ECO:0000259" key="7">
    <source>
        <dbReference type="Pfam" id="PF01180"/>
    </source>
</evidence>
<evidence type="ECO:0000256" key="4">
    <source>
        <dbReference type="ARBA" id="ARBA00022643"/>
    </source>
</evidence>
<evidence type="ECO:0000256" key="6">
    <source>
        <dbReference type="ARBA" id="ARBA00023002"/>
    </source>
</evidence>
<comment type="cofactor">
    <cofactor evidence="1">
        <name>FMN</name>
        <dbReference type="ChEBI" id="CHEBI:58210"/>
    </cofactor>
</comment>
<dbReference type="GO" id="GO:0005737">
    <property type="term" value="C:cytoplasm"/>
    <property type="evidence" value="ECO:0007669"/>
    <property type="project" value="InterPro"/>
</dbReference>
<evidence type="ECO:0000256" key="1">
    <source>
        <dbReference type="ARBA" id="ARBA00001917"/>
    </source>
</evidence>
<dbReference type="PANTHER" id="PTHR48109">
    <property type="entry name" value="DIHYDROOROTATE DEHYDROGENASE (QUINONE), MITOCHONDRIAL-RELATED"/>
    <property type="match status" value="1"/>
</dbReference>
<evidence type="ECO:0000256" key="3">
    <source>
        <dbReference type="ARBA" id="ARBA00022630"/>
    </source>
</evidence>
<protein>
    <submittedName>
        <fullName evidence="8">Dihydroorotate dehydrogenase (Fumarate)</fullName>
    </submittedName>
</protein>
<evidence type="ECO:0000256" key="5">
    <source>
        <dbReference type="ARBA" id="ARBA00022975"/>
    </source>
</evidence>
<dbReference type="InterPro" id="IPR005720">
    <property type="entry name" value="Dihydroorotate_DH_cat"/>
</dbReference>
<dbReference type="RefSeq" id="WP_283407401.1">
    <property type="nucleotide sequence ID" value="NZ_FXUF01000001.1"/>
</dbReference>
<sequence>MSQLQSNLYGIPLKNPLVAGACSLTARSEKVKELENAGIAAIVIKSLFEEAIQLEKFQLDESLERYNDLHAEMLTHYPHLEHAGDKEHLMMIEKIKKSVSVPVIASLNAVTTEGWVQYAKDIAATGVDGLELNFYSLPVHSEVSAEELETGQLNALKAVKDAVSIPVGVKLSPYYTHLTNFVTALEEAGADGVTLFNRFFQPEIDIISEQESATFSFSQPGDHLLSLRWTALLSDRIKCPVTMSKGVLDDEDVIEALLAGASSVQIVSTLYKNGIPYVQEMVAGLEKWMELKGYQTINDFRGKMSKKKQQDPWAYERVQYIEMLLKKGTLF</sequence>
<name>A0AA46AH86_9CLOT</name>
<dbReference type="InterPro" id="IPR012135">
    <property type="entry name" value="Dihydroorotate_DH_1_2"/>
</dbReference>
<reference evidence="8" key="1">
    <citation type="submission" date="2017-05" db="EMBL/GenBank/DDBJ databases">
        <authorList>
            <person name="Varghese N."/>
            <person name="Submissions S."/>
        </authorList>
    </citation>
    <scope>NUCLEOTIDE SEQUENCE</scope>
    <source>
        <strain evidence="8">Su22</strain>
    </source>
</reference>
<dbReference type="Pfam" id="PF01180">
    <property type="entry name" value="DHO_dh"/>
    <property type="match status" value="1"/>
</dbReference>
<comment type="caution">
    <text evidence="8">The sequence shown here is derived from an EMBL/GenBank/DDBJ whole genome shotgun (WGS) entry which is preliminary data.</text>
</comment>
<comment type="pathway">
    <text evidence="2">Pyrimidine metabolism; UMP biosynthesis via de novo pathway.</text>
</comment>
<keyword evidence="5" id="KW-0665">Pyrimidine biosynthesis</keyword>
<keyword evidence="4" id="KW-0288">FMN</keyword>
<evidence type="ECO:0000313" key="9">
    <source>
        <dbReference type="Proteomes" id="UP001158066"/>
    </source>
</evidence>
<dbReference type="SUPFAM" id="SSF51395">
    <property type="entry name" value="FMN-linked oxidoreductases"/>
    <property type="match status" value="1"/>
</dbReference>
<feature type="domain" description="Dihydroorotate dehydrogenase catalytic" evidence="7">
    <location>
        <begin position="4"/>
        <end position="289"/>
    </location>
</feature>
<gene>
    <name evidence="8" type="ORF">SAMN06296020_10133</name>
</gene>
<dbReference type="EMBL" id="FXUF01000001">
    <property type="protein sequence ID" value="SMP37920.1"/>
    <property type="molecule type" value="Genomic_DNA"/>
</dbReference>
<dbReference type="GO" id="GO:0006222">
    <property type="term" value="P:UMP biosynthetic process"/>
    <property type="evidence" value="ECO:0007669"/>
    <property type="project" value="InterPro"/>
</dbReference>
<dbReference type="AlphaFoldDB" id="A0AA46AH86"/>
<proteinExistence type="predicted"/>
<dbReference type="GO" id="GO:0006207">
    <property type="term" value="P:'de novo' pyrimidine nucleobase biosynthetic process"/>
    <property type="evidence" value="ECO:0007669"/>
    <property type="project" value="TreeGrafter"/>
</dbReference>
<organism evidence="8 9">
    <name type="scientific">Anoxynatronum buryatiense</name>
    <dbReference type="NCBI Taxonomy" id="489973"/>
    <lineage>
        <taxon>Bacteria</taxon>
        <taxon>Bacillati</taxon>
        <taxon>Bacillota</taxon>
        <taxon>Clostridia</taxon>
        <taxon>Eubacteriales</taxon>
        <taxon>Clostridiaceae</taxon>
        <taxon>Anoxynatronum</taxon>
    </lineage>
</organism>
<dbReference type="InterPro" id="IPR050074">
    <property type="entry name" value="DHO_dehydrogenase"/>
</dbReference>
<dbReference type="GO" id="GO:0004152">
    <property type="term" value="F:dihydroorotate dehydrogenase activity"/>
    <property type="evidence" value="ECO:0007669"/>
    <property type="project" value="InterPro"/>
</dbReference>